<dbReference type="EMBL" id="UYRR01009528">
    <property type="protein sequence ID" value="VDK24946.1"/>
    <property type="molecule type" value="Genomic_DNA"/>
</dbReference>
<sequence length="73" mass="7921">MAALEAECAAVGRGLVWRCCLWLFLCCQHHIVVLVRAALRNDGCIALDGEASMELGLCPDGATFTVWNCVQLI</sequence>
<evidence type="ECO:0000313" key="2">
    <source>
        <dbReference type="Proteomes" id="UP000267096"/>
    </source>
</evidence>
<organism evidence="3">
    <name type="scientific">Anisakis simplex</name>
    <name type="common">Herring worm</name>
    <dbReference type="NCBI Taxonomy" id="6269"/>
    <lineage>
        <taxon>Eukaryota</taxon>
        <taxon>Metazoa</taxon>
        <taxon>Ecdysozoa</taxon>
        <taxon>Nematoda</taxon>
        <taxon>Chromadorea</taxon>
        <taxon>Rhabditida</taxon>
        <taxon>Spirurina</taxon>
        <taxon>Ascaridomorpha</taxon>
        <taxon>Ascaridoidea</taxon>
        <taxon>Anisakidae</taxon>
        <taxon>Anisakis</taxon>
        <taxon>Anisakis simplex complex</taxon>
    </lineage>
</organism>
<dbReference type="AlphaFoldDB" id="A0A0M3JCD0"/>
<gene>
    <name evidence="1" type="ORF">ASIM_LOCUS5064</name>
</gene>
<proteinExistence type="predicted"/>
<protein>
    <submittedName>
        <fullName evidence="3">Secreted protein</fullName>
    </submittedName>
</protein>
<dbReference type="WBParaSite" id="ASIM_0000526001-mRNA-1">
    <property type="protein sequence ID" value="ASIM_0000526001-mRNA-1"/>
    <property type="gene ID" value="ASIM_0000526001"/>
</dbReference>
<accession>A0A0M3JCD0</accession>
<evidence type="ECO:0000313" key="1">
    <source>
        <dbReference type="EMBL" id="VDK24946.1"/>
    </source>
</evidence>
<evidence type="ECO:0000313" key="3">
    <source>
        <dbReference type="WBParaSite" id="ASIM_0000526001-mRNA-1"/>
    </source>
</evidence>
<name>A0A0M3JCD0_ANISI</name>
<dbReference type="Proteomes" id="UP000267096">
    <property type="component" value="Unassembled WGS sequence"/>
</dbReference>
<reference evidence="3" key="1">
    <citation type="submission" date="2017-02" db="UniProtKB">
        <authorList>
            <consortium name="WormBaseParasite"/>
        </authorList>
    </citation>
    <scope>IDENTIFICATION</scope>
</reference>
<reference evidence="1 2" key="2">
    <citation type="submission" date="2018-11" db="EMBL/GenBank/DDBJ databases">
        <authorList>
            <consortium name="Pathogen Informatics"/>
        </authorList>
    </citation>
    <scope>NUCLEOTIDE SEQUENCE [LARGE SCALE GENOMIC DNA]</scope>
</reference>
<keyword evidence="2" id="KW-1185">Reference proteome</keyword>